<dbReference type="AlphaFoldDB" id="A0A9Q0GPQ1"/>
<protein>
    <submittedName>
        <fullName evidence="2">Uncharacterized protein</fullName>
    </submittedName>
</protein>
<sequence length="135" mass="14674">MAVLLYSLCPLKPVFSCVVFFISVHQLHLTFAESTEIGSLADGPGIFRKRGLGVIIGIVGGRHIFRPTGLFIFLVSHAMIKSLAAELCLDRVMVLVLLCEPPPNLVLTSAALPDKVAPVISEPERLKPKSWSLLL</sequence>
<evidence type="ECO:0000256" key="1">
    <source>
        <dbReference type="SAM" id="SignalP"/>
    </source>
</evidence>
<comment type="caution">
    <text evidence="2">The sequence shown here is derived from an EMBL/GenBank/DDBJ whole genome shotgun (WGS) entry which is preliminary data.</text>
</comment>
<organism evidence="2 3">
    <name type="scientific">Protea cynaroides</name>
    <dbReference type="NCBI Taxonomy" id="273540"/>
    <lineage>
        <taxon>Eukaryota</taxon>
        <taxon>Viridiplantae</taxon>
        <taxon>Streptophyta</taxon>
        <taxon>Embryophyta</taxon>
        <taxon>Tracheophyta</taxon>
        <taxon>Spermatophyta</taxon>
        <taxon>Magnoliopsida</taxon>
        <taxon>Proteales</taxon>
        <taxon>Proteaceae</taxon>
        <taxon>Protea</taxon>
    </lineage>
</organism>
<dbReference type="OrthoDB" id="514822at2759"/>
<reference evidence="2" key="1">
    <citation type="journal article" date="2023" name="Plant J.">
        <title>The genome of the king protea, Protea cynaroides.</title>
        <authorList>
            <person name="Chang J."/>
            <person name="Duong T.A."/>
            <person name="Schoeman C."/>
            <person name="Ma X."/>
            <person name="Roodt D."/>
            <person name="Barker N."/>
            <person name="Li Z."/>
            <person name="Van de Peer Y."/>
            <person name="Mizrachi E."/>
        </authorList>
    </citation>
    <scope>NUCLEOTIDE SEQUENCE</scope>
    <source>
        <tissue evidence="2">Young leaves</tissue>
    </source>
</reference>
<evidence type="ECO:0000313" key="2">
    <source>
        <dbReference type="EMBL" id="KAJ4950200.1"/>
    </source>
</evidence>
<name>A0A9Q0GPQ1_9MAGN</name>
<gene>
    <name evidence="2" type="ORF">NE237_027032</name>
</gene>
<feature type="signal peptide" evidence="1">
    <location>
        <begin position="1"/>
        <end position="16"/>
    </location>
</feature>
<feature type="chain" id="PRO_5040347778" evidence="1">
    <location>
        <begin position="17"/>
        <end position="135"/>
    </location>
</feature>
<keyword evidence="3" id="KW-1185">Reference proteome</keyword>
<accession>A0A9Q0GPQ1</accession>
<dbReference type="EMBL" id="JAMYWD010000012">
    <property type="protein sequence ID" value="KAJ4950200.1"/>
    <property type="molecule type" value="Genomic_DNA"/>
</dbReference>
<proteinExistence type="predicted"/>
<keyword evidence="1" id="KW-0732">Signal</keyword>
<evidence type="ECO:0000313" key="3">
    <source>
        <dbReference type="Proteomes" id="UP001141806"/>
    </source>
</evidence>
<dbReference type="Proteomes" id="UP001141806">
    <property type="component" value="Unassembled WGS sequence"/>
</dbReference>